<sequence length="233" mass="25743">MAGSYGAETGRNERYRLSFTVGGLLAPQGRVLASMLVRDAAFVADTAPAAGAESAADPMRVELGERVLRIRRRAIDSNALSIRTQSASARMVSEVLKRLSALSGEEIRFLADEGTTANDCRALMWVAMCRYYALIGQFAAEVVRDRYLMGLLSLTREDYDRFIRAKAMWHPELEELTPATANKLRANLFKAMVEADLLDARDNTILPSLLSGTVLSMLDGRPDSMLFFPMRNA</sequence>
<keyword evidence="2" id="KW-1185">Reference proteome</keyword>
<dbReference type="OrthoDB" id="981635at2"/>
<reference evidence="1 2" key="1">
    <citation type="journal article" date="2019" name="Int. J. Syst. Evol. Microbiol.">
        <title>Bifidobacterium jacchi sp. nov., isolated from the faeces of a baby common marmoset (Callithrix jacchus).</title>
        <authorList>
            <person name="Modesto M."/>
            <person name="Watanabe K."/>
            <person name="Arita M."/>
            <person name="Satti M."/>
            <person name="Oki K."/>
            <person name="Sciavilla P."/>
            <person name="Patavino C."/>
            <person name="Camma C."/>
            <person name="Michelini S."/>
            <person name="Sgorbati B."/>
            <person name="Mattarelli P."/>
        </authorList>
    </citation>
    <scope>NUCLEOTIDE SEQUENCE [LARGE SCALE GENOMIC DNA]</scope>
    <source>
        <strain evidence="1 2">MRM 9.3</strain>
    </source>
</reference>
<dbReference type="AlphaFoldDB" id="A0A5N5RJV4"/>
<dbReference type="RefSeq" id="WP_151916613.1">
    <property type="nucleotide sequence ID" value="NZ_RQSP01000011.1"/>
</dbReference>
<accession>A0A5N5RJV4</accession>
<proteinExistence type="predicted"/>
<dbReference type="Pfam" id="PF08849">
    <property type="entry name" value="BrxA"/>
    <property type="match status" value="1"/>
</dbReference>
<gene>
    <name evidence="1" type="ORF">EHS19_04615</name>
</gene>
<dbReference type="InterPro" id="IPR014948">
    <property type="entry name" value="BrxA"/>
</dbReference>
<comment type="caution">
    <text evidence="1">The sequence shown here is derived from an EMBL/GenBank/DDBJ whole genome shotgun (WGS) entry which is preliminary data.</text>
</comment>
<dbReference type="InterPro" id="IPR023137">
    <property type="entry name" value="BrxA_sf"/>
</dbReference>
<evidence type="ECO:0000313" key="2">
    <source>
        <dbReference type="Proteomes" id="UP000326336"/>
    </source>
</evidence>
<organism evidence="1 2">
    <name type="scientific">Bifidobacterium jacchi</name>
    <dbReference type="NCBI Taxonomy" id="2490545"/>
    <lineage>
        <taxon>Bacteria</taxon>
        <taxon>Bacillati</taxon>
        <taxon>Actinomycetota</taxon>
        <taxon>Actinomycetes</taxon>
        <taxon>Bifidobacteriales</taxon>
        <taxon>Bifidobacteriaceae</taxon>
        <taxon>Bifidobacterium</taxon>
    </lineage>
</organism>
<dbReference type="EMBL" id="RQSP01000011">
    <property type="protein sequence ID" value="KAB5607453.1"/>
    <property type="molecule type" value="Genomic_DNA"/>
</dbReference>
<dbReference type="Gene3D" id="1.10.3540.10">
    <property type="entry name" value="uncharacterized protein from magnetospirillum magneticum domain"/>
    <property type="match status" value="1"/>
</dbReference>
<name>A0A5N5RJV4_9BIFI</name>
<dbReference type="Proteomes" id="UP000326336">
    <property type="component" value="Unassembled WGS sequence"/>
</dbReference>
<protein>
    <submittedName>
        <fullName evidence="1">DUF1819 family protein</fullName>
    </submittedName>
</protein>
<evidence type="ECO:0000313" key="1">
    <source>
        <dbReference type="EMBL" id="KAB5607453.1"/>
    </source>
</evidence>